<keyword evidence="2" id="KW-0489">Methyltransferase</keyword>
<gene>
    <name evidence="2" type="ORF">CXY01_23460</name>
</gene>
<keyword evidence="2" id="KW-0808">Transferase</keyword>
<organism evidence="2 3">
    <name type="scientific">Cellulomonas xylanilytica</name>
    <dbReference type="NCBI Taxonomy" id="233583"/>
    <lineage>
        <taxon>Bacteria</taxon>
        <taxon>Bacillati</taxon>
        <taxon>Actinomycetota</taxon>
        <taxon>Actinomycetes</taxon>
        <taxon>Micrococcales</taxon>
        <taxon>Cellulomonadaceae</taxon>
        <taxon>Cellulomonas</taxon>
    </lineage>
</organism>
<dbReference type="PANTHER" id="PTHR42912">
    <property type="entry name" value="METHYLTRANSFERASE"/>
    <property type="match status" value="1"/>
</dbReference>
<dbReference type="GO" id="GO:0032259">
    <property type="term" value="P:methylation"/>
    <property type="evidence" value="ECO:0007669"/>
    <property type="project" value="UniProtKB-KW"/>
</dbReference>
<dbReference type="InterPro" id="IPR029063">
    <property type="entry name" value="SAM-dependent_MTases_sf"/>
</dbReference>
<dbReference type="InterPro" id="IPR041698">
    <property type="entry name" value="Methyltransf_25"/>
</dbReference>
<evidence type="ECO:0000313" key="2">
    <source>
        <dbReference type="EMBL" id="GEK21826.1"/>
    </source>
</evidence>
<dbReference type="Pfam" id="PF13649">
    <property type="entry name" value="Methyltransf_25"/>
    <property type="match status" value="1"/>
</dbReference>
<dbReference type="Gene3D" id="3.40.50.150">
    <property type="entry name" value="Vaccinia Virus protein VP39"/>
    <property type="match status" value="1"/>
</dbReference>
<feature type="domain" description="Methyltransferase" evidence="1">
    <location>
        <begin position="51"/>
        <end position="141"/>
    </location>
</feature>
<keyword evidence="3" id="KW-1185">Reference proteome</keyword>
<comment type="caution">
    <text evidence="2">The sequence shown here is derived from an EMBL/GenBank/DDBJ whole genome shotgun (WGS) entry which is preliminary data.</text>
</comment>
<evidence type="ECO:0000313" key="3">
    <source>
        <dbReference type="Proteomes" id="UP000321118"/>
    </source>
</evidence>
<proteinExistence type="predicted"/>
<sequence>MTGWLGDTRESYDTVAESYARTVPAMVDDLPVMRGVLALFAERVRALGGPVVDVGCGPGHLTARLRDLGLDVSGIDLSPEMVRLARRDHPGLSFEVGSMTGLGLPDGSVGGVLVWFSLIHVPDEEVPTVVAELHRVLRPGGVAMLGFHVGDQRSHKTQGYGGHPMRVDVYRRPVERVAGWLRDAGFAIETTLLDDPDGDVPAGTVLARRAGGAQDR</sequence>
<dbReference type="EMBL" id="BJUB01000007">
    <property type="protein sequence ID" value="GEK21826.1"/>
    <property type="molecule type" value="Genomic_DNA"/>
</dbReference>
<dbReference type="AlphaFoldDB" id="A0A510V4U3"/>
<dbReference type="SUPFAM" id="SSF53335">
    <property type="entry name" value="S-adenosyl-L-methionine-dependent methyltransferases"/>
    <property type="match status" value="1"/>
</dbReference>
<dbReference type="RefSeq" id="WP_222594543.1">
    <property type="nucleotide sequence ID" value="NZ_BJUB01000007.1"/>
</dbReference>
<name>A0A510V4U3_9CELL</name>
<evidence type="ECO:0000259" key="1">
    <source>
        <dbReference type="Pfam" id="PF13649"/>
    </source>
</evidence>
<accession>A0A510V4U3</accession>
<reference evidence="2 3" key="1">
    <citation type="submission" date="2019-07" db="EMBL/GenBank/DDBJ databases">
        <title>Whole genome shotgun sequence of Cellulomonas xylanilytica NBRC 101102.</title>
        <authorList>
            <person name="Hosoyama A."/>
            <person name="Uohara A."/>
            <person name="Ohji S."/>
            <person name="Ichikawa N."/>
        </authorList>
    </citation>
    <scope>NUCLEOTIDE SEQUENCE [LARGE SCALE GENOMIC DNA]</scope>
    <source>
        <strain evidence="2 3">NBRC 101102</strain>
    </source>
</reference>
<dbReference type="CDD" id="cd02440">
    <property type="entry name" value="AdoMet_MTases"/>
    <property type="match status" value="1"/>
</dbReference>
<dbReference type="GO" id="GO:0008168">
    <property type="term" value="F:methyltransferase activity"/>
    <property type="evidence" value="ECO:0007669"/>
    <property type="project" value="UniProtKB-KW"/>
</dbReference>
<protein>
    <submittedName>
        <fullName evidence="2">Methyltransferase</fullName>
    </submittedName>
</protein>
<dbReference type="Proteomes" id="UP000321118">
    <property type="component" value="Unassembled WGS sequence"/>
</dbReference>
<dbReference type="InterPro" id="IPR050508">
    <property type="entry name" value="Methyltransf_Superfamily"/>
</dbReference>